<feature type="domain" description="Sulfatase N-terminal" evidence="6">
    <location>
        <begin position="32"/>
        <end position="356"/>
    </location>
</feature>
<feature type="chain" id="PRO_5046785065" evidence="5">
    <location>
        <begin position="27"/>
        <end position="482"/>
    </location>
</feature>
<dbReference type="InterPro" id="IPR000917">
    <property type="entry name" value="Sulfatase_N"/>
</dbReference>
<proteinExistence type="inferred from homology"/>
<dbReference type="EMBL" id="JAVIFY010000001">
    <property type="protein sequence ID" value="MDQ9090359.1"/>
    <property type="molecule type" value="Genomic_DNA"/>
</dbReference>
<dbReference type="Pfam" id="PF00884">
    <property type="entry name" value="Sulfatase"/>
    <property type="match status" value="1"/>
</dbReference>
<dbReference type="PROSITE" id="PS00149">
    <property type="entry name" value="SULFATASE_2"/>
    <property type="match status" value="1"/>
</dbReference>
<evidence type="ECO:0000313" key="8">
    <source>
        <dbReference type="Proteomes" id="UP001226574"/>
    </source>
</evidence>
<reference evidence="7 8" key="1">
    <citation type="submission" date="2023-08" db="EMBL/GenBank/DDBJ databases">
        <title>Pseudoalteromonas haloplanktis LL1 genome.</title>
        <authorList>
            <person name="Wu S."/>
        </authorList>
    </citation>
    <scope>NUCLEOTIDE SEQUENCE [LARGE SCALE GENOMIC DNA]</scope>
    <source>
        <strain evidence="7 8">LL1</strain>
    </source>
</reference>
<keyword evidence="5" id="KW-0732">Signal</keyword>
<evidence type="ECO:0000256" key="5">
    <source>
        <dbReference type="SAM" id="SignalP"/>
    </source>
</evidence>
<dbReference type="PANTHER" id="PTHR42693">
    <property type="entry name" value="ARYLSULFATASE FAMILY MEMBER"/>
    <property type="match status" value="1"/>
</dbReference>
<dbReference type="InterPro" id="IPR024607">
    <property type="entry name" value="Sulfatase_CS"/>
</dbReference>
<organism evidence="7 8">
    <name type="scientific">Pseudoalteromonas haloplanktis</name>
    <name type="common">Alteromonas haloplanktis</name>
    <dbReference type="NCBI Taxonomy" id="228"/>
    <lineage>
        <taxon>Bacteria</taxon>
        <taxon>Pseudomonadati</taxon>
        <taxon>Pseudomonadota</taxon>
        <taxon>Gammaproteobacteria</taxon>
        <taxon>Alteromonadales</taxon>
        <taxon>Pseudoalteromonadaceae</taxon>
        <taxon>Pseudoalteromonas</taxon>
    </lineage>
</organism>
<protein>
    <submittedName>
        <fullName evidence="7">Sulfatase-like hydrolase/transferase</fullName>
    </submittedName>
</protein>
<dbReference type="Gene3D" id="3.30.1120.10">
    <property type="match status" value="1"/>
</dbReference>
<sequence length="482" mass="54471">MIKFNNILVSLLAAIILCAPVSYTHANDTQKPNILLIMADDLGYADVGFNGSKDIITPNIDDLANKGTSFSEAYVAHPFCGPSRAGLLTGRYPHKIGAQFNLPTRGSHLGVPTSEMFMSKFLQNNGYFTGAIGKWHLGDAPQYHPNQRGFDEYYGFLGGGHNYFPEQFAAAYKRQKEQGLSNIFEYITPLEHNGKEVTETEYITDALSREAVTFVNKAVSKTQPFFLYLAYNAPHVPLEAKQEDMDMFPNIKDKKRKTYAGMVYALDRGVGRVVDALKKNGQLDNTLIVFLSDNGGKLSQGANNDPLKAGKGSAQEGGFRVPMFFHWPNHVPSGQRFEHPVSSLDFYPTFAALAGAEVPADKQLDGKNMWEAFKANKNPHQDDLIFLLRHRGGYSDAAVRRNQYKALKIADKPWQLFDIDNDIEENHDISAQHPLILKDMVREMEKWSWDNQQPLWFHEHYEGAHWRLNAMPRFEQTFKTDQ</sequence>
<comment type="similarity">
    <text evidence="1">Belongs to the sulfatase family.</text>
</comment>
<evidence type="ECO:0000256" key="3">
    <source>
        <dbReference type="ARBA" id="ARBA00022801"/>
    </source>
</evidence>
<evidence type="ECO:0000313" key="7">
    <source>
        <dbReference type="EMBL" id="MDQ9090359.1"/>
    </source>
</evidence>
<keyword evidence="4" id="KW-0106">Calcium</keyword>
<evidence type="ECO:0000256" key="2">
    <source>
        <dbReference type="ARBA" id="ARBA00022723"/>
    </source>
</evidence>
<dbReference type="InterPro" id="IPR017850">
    <property type="entry name" value="Alkaline_phosphatase_core_sf"/>
</dbReference>
<evidence type="ECO:0000259" key="6">
    <source>
        <dbReference type="Pfam" id="PF00884"/>
    </source>
</evidence>
<name>A0ABU1BA28_PSEHA</name>
<feature type="signal peptide" evidence="5">
    <location>
        <begin position="1"/>
        <end position="26"/>
    </location>
</feature>
<comment type="caution">
    <text evidence="7">The sequence shown here is derived from an EMBL/GenBank/DDBJ whole genome shotgun (WGS) entry which is preliminary data.</text>
</comment>
<keyword evidence="2" id="KW-0479">Metal-binding</keyword>
<keyword evidence="8" id="KW-1185">Reference proteome</keyword>
<evidence type="ECO:0000256" key="4">
    <source>
        <dbReference type="ARBA" id="ARBA00022837"/>
    </source>
</evidence>
<dbReference type="SUPFAM" id="SSF53649">
    <property type="entry name" value="Alkaline phosphatase-like"/>
    <property type="match status" value="1"/>
</dbReference>
<keyword evidence="3" id="KW-0378">Hydrolase</keyword>
<accession>A0ABU1BA28</accession>
<dbReference type="PANTHER" id="PTHR42693:SF53">
    <property type="entry name" value="ENDO-4-O-SULFATASE"/>
    <property type="match status" value="1"/>
</dbReference>
<dbReference type="Proteomes" id="UP001226574">
    <property type="component" value="Unassembled WGS sequence"/>
</dbReference>
<dbReference type="Gene3D" id="3.40.720.10">
    <property type="entry name" value="Alkaline Phosphatase, subunit A"/>
    <property type="match status" value="1"/>
</dbReference>
<dbReference type="RefSeq" id="WP_309038268.1">
    <property type="nucleotide sequence ID" value="NZ_JAVIFY010000001.1"/>
</dbReference>
<evidence type="ECO:0000256" key="1">
    <source>
        <dbReference type="ARBA" id="ARBA00008779"/>
    </source>
</evidence>
<dbReference type="InterPro" id="IPR050738">
    <property type="entry name" value="Sulfatase"/>
</dbReference>
<gene>
    <name evidence="7" type="ORF">RC083_01990</name>
</gene>